<dbReference type="AlphaFoldDB" id="A0A7K0G7C6"/>
<accession>A0A7K0G7C6</accession>
<sequence length="283" mass="30506">MTDSAVVEKIADCLVESGSTFRDDRKRAYRRAINNESDENARWVLETILTNSIAAEEARSPLCDDTGIPHVMVDVGTGRELTADLLDSIERGVAEGLRRLPGRPMAVIGEGEDRIGQVLGMSDDPADLEPAPIAVRRITEPVLRVHVLMLGGGPAIRGRSYRIFHRHDSKNVEDEIVRWAKDACAQLGCTPCTLAIGIGRSHYESGNLMLQAMVDGTLDEQTPLEKRITDGVNASGVGPIGMGGSTTLLGSFVKIGPARASGVRIVCMRPCCCFEPRVASVEV</sequence>
<evidence type="ECO:0000256" key="1">
    <source>
        <dbReference type="ARBA" id="ARBA00008876"/>
    </source>
</evidence>
<comment type="caution">
    <text evidence="8">The sequence shown here is derived from an EMBL/GenBank/DDBJ whole genome shotgun (WGS) entry which is preliminary data.</text>
</comment>
<feature type="domain" description="Fe-S hydro-lyase tartrate dehydratase alpha-type catalytic" evidence="7">
    <location>
        <begin position="8"/>
        <end position="274"/>
    </location>
</feature>
<keyword evidence="5" id="KW-0411">Iron-sulfur</keyword>
<dbReference type="PANTHER" id="PTHR43351">
    <property type="entry name" value="L(+)-TARTRATE DEHYDRATASE SUBUNIT BETA"/>
    <property type="match status" value="1"/>
</dbReference>
<keyword evidence="9" id="KW-1185">Reference proteome</keyword>
<dbReference type="InterPro" id="IPR004646">
    <property type="entry name" value="Fe-S_hydro-lyase_TtdA-typ_cat"/>
</dbReference>
<evidence type="ECO:0000313" key="8">
    <source>
        <dbReference type="EMBL" id="MRX79698.1"/>
    </source>
</evidence>
<reference evidence="9" key="1">
    <citation type="submission" date="2019-08" db="EMBL/GenBank/DDBJ databases">
        <title>Arthrobacter sp. nov., isolated from plateau pika and Tibetan wild ass.</title>
        <authorList>
            <person name="Ge Y."/>
        </authorList>
    </citation>
    <scope>NUCLEOTIDE SEQUENCE [LARGE SCALE GENOMIC DNA]</scope>
    <source>
        <strain evidence="9">HF-1365</strain>
    </source>
</reference>
<dbReference type="GO" id="GO:0046872">
    <property type="term" value="F:metal ion binding"/>
    <property type="evidence" value="ECO:0007669"/>
    <property type="project" value="UniProtKB-KW"/>
</dbReference>
<evidence type="ECO:0000313" key="9">
    <source>
        <dbReference type="Proteomes" id="UP000470010"/>
    </source>
</evidence>
<evidence type="ECO:0000256" key="6">
    <source>
        <dbReference type="ARBA" id="ARBA00023239"/>
    </source>
</evidence>
<keyword evidence="3" id="KW-0479">Metal-binding</keyword>
<evidence type="ECO:0000256" key="3">
    <source>
        <dbReference type="ARBA" id="ARBA00022723"/>
    </source>
</evidence>
<comment type="similarity">
    <text evidence="1">Belongs to the class-I fumarase family.</text>
</comment>
<gene>
    <name evidence="8" type="ORF">GJE22_03625</name>
</gene>
<organism evidence="8 9">
    <name type="scientific">Enorma shizhengliae</name>
    <dbReference type="NCBI Taxonomy" id="2606615"/>
    <lineage>
        <taxon>Bacteria</taxon>
        <taxon>Bacillati</taxon>
        <taxon>Actinomycetota</taxon>
        <taxon>Coriobacteriia</taxon>
        <taxon>Coriobacteriales</taxon>
        <taxon>Coriobacteriaceae</taxon>
        <taxon>Enorma</taxon>
    </lineage>
</organism>
<dbReference type="GO" id="GO:0051539">
    <property type="term" value="F:4 iron, 4 sulfur cluster binding"/>
    <property type="evidence" value="ECO:0007669"/>
    <property type="project" value="UniProtKB-KW"/>
</dbReference>
<dbReference type="EMBL" id="VTFZ01000002">
    <property type="protein sequence ID" value="MRX79698.1"/>
    <property type="molecule type" value="Genomic_DNA"/>
</dbReference>
<dbReference type="Pfam" id="PF05681">
    <property type="entry name" value="Fumerase"/>
    <property type="match status" value="1"/>
</dbReference>
<evidence type="ECO:0000259" key="7">
    <source>
        <dbReference type="Pfam" id="PF05681"/>
    </source>
</evidence>
<keyword evidence="2" id="KW-0004">4Fe-4S</keyword>
<keyword evidence="4" id="KW-0408">Iron</keyword>
<dbReference type="RefSeq" id="WP_144687848.1">
    <property type="nucleotide sequence ID" value="NZ_VLLQ01000002.1"/>
</dbReference>
<evidence type="ECO:0000256" key="2">
    <source>
        <dbReference type="ARBA" id="ARBA00022485"/>
    </source>
</evidence>
<evidence type="ECO:0000256" key="4">
    <source>
        <dbReference type="ARBA" id="ARBA00023004"/>
    </source>
</evidence>
<dbReference type="PANTHER" id="PTHR43351:SF2">
    <property type="entry name" value="L(+)-TARTRATE DEHYDRATASE SUBUNIT BETA-RELATED"/>
    <property type="match status" value="1"/>
</dbReference>
<proteinExistence type="inferred from homology"/>
<dbReference type="GO" id="GO:0016829">
    <property type="term" value="F:lyase activity"/>
    <property type="evidence" value="ECO:0007669"/>
    <property type="project" value="UniProtKB-KW"/>
</dbReference>
<name>A0A7K0G7C6_9ACTN</name>
<dbReference type="Proteomes" id="UP000470010">
    <property type="component" value="Unassembled WGS sequence"/>
</dbReference>
<dbReference type="NCBIfam" id="TIGR00722">
    <property type="entry name" value="ttdA_fumA_fumB"/>
    <property type="match status" value="1"/>
</dbReference>
<evidence type="ECO:0000256" key="5">
    <source>
        <dbReference type="ARBA" id="ARBA00023014"/>
    </source>
</evidence>
<keyword evidence="6" id="KW-0456">Lyase</keyword>
<protein>
    <submittedName>
        <fullName evidence="8">Fumarate hydratase</fullName>
    </submittedName>
</protein>